<dbReference type="AlphaFoldDB" id="A0A6G1BM64"/>
<name>A0A6G1BM64_9ORYZ</name>
<keyword evidence="2" id="KW-1185">Reference proteome</keyword>
<organism evidence="1 2">
    <name type="scientific">Oryza meyeriana var. granulata</name>
    <dbReference type="NCBI Taxonomy" id="110450"/>
    <lineage>
        <taxon>Eukaryota</taxon>
        <taxon>Viridiplantae</taxon>
        <taxon>Streptophyta</taxon>
        <taxon>Embryophyta</taxon>
        <taxon>Tracheophyta</taxon>
        <taxon>Spermatophyta</taxon>
        <taxon>Magnoliopsida</taxon>
        <taxon>Liliopsida</taxon>
        <taxon>Poales</taxon>
        <taxon>Poaceae</taxon>
        <taxon>BOP clade</taxon>
        <taxon>Oryzoideae</taxon>
        <taxon>Oryzeae</taxon>
        <taxon>Oryzinae</taxon>
        <taxon>Oryza</taxon>
        <taxon>Oryza meyeriana</taxon>
    </lineage>
</organism>
<gene>
    <name evidence="1" type="ORF">E2562_014733</name>
</gene>
<evidence type="ECO:0000313" key="1">
    <source>
        <dbReference type="EMBL" id="KAF0888513.1"/>
    </source>
</evidence>
<proteinExistence type="predicted"/>
<dbReference type="EMBL" id="SPHZ02000012">
    <property type="protein sequence ID" value="KAF0888513.1"/>
    <property type="molecule type" value="Genomic_DNA"/>
</dbReference>
<accession>A0A6G1BM64</accession>
<dbReference type="Proteomes" id="UP000479710">
    <property type="component" value="Unassembled WGS sequence"/>
</dbReference>
<protein>
    <submittedName>
        <fullName evidence="1">Uncharacterized protein</fullName>
    </submittedName>
</protein>
<sequence length="81" mass="8561">MWDGERDGVGIVGNEADVGGLLGLWGLGLTAAPLREGADAEEHLEALWSGNGGGCLVEGGFGEREEAAAEGDTRRVRRRRR</sequence>
<comment type="caution">
    <text evidence="1">The sequence shown here is derived from an EMBL/GenBank/DDBJ whole genome shotgun (WGS) entry which is preliminary data.</text>
</comment>
<evidence type="ECO:0000313" key="2">
    <source>
        <dbReference type="Proteomes" id="UP000479710"/>
    </source>
</evidence>
<reference evidence="1 2" key="1">
    <citation type="submission" date="2019-11" db="EMBL/GenBank/DDBJ databases">
        <title>Whole genome sequence of Oryza granulata.</title>
        <authorList>
            <person name="Li W."/>
        </authorList>
    </citation>
    <scope>NUCLEOTIDE SEQUENCE [LARGE SCALE GENOMIC DNA]</scope>
    <source>
        <strain evidence="2">cv. Menghai</strain>
        <tissue evidence="1">Leaf</tissue>
    </source>
</reference>